<dbReference type="Pfam" id="PF12276">
    <property type="entry name" value="DUF3617"/>
    <property type="match status" value="1"/>
</dbReference>
<accession>A0ABU8W8E5</accession>
<organism evidence="2 3">
    <name type="scientific">Variovorax humicola</name>
    <dbReference type="NCBI Taxonomy" id="1769758"/>
    <lineage>
        <taxon>Bacteria</taxon>
        <taxon>Pseudomonadati</taxon>
        <taxon>Pseudomonadota</taxon>
        <taxon>Betaproteobacteria</taxon>
        <taxon>Burkholderiales</taxon>
        <taxon>Comamonadaceae</taxon>
        <taxon>Variovorax</taxon>
    </lineage>
</organism>
<evidence type="ECO:0000313" key="3">
    <source>
        <dbReference type="Proteomes" id="UP001363010"/>
    </source>
</evidence>
<dbReference type="EMBL" id="JBBKZV010000032">
    <property type="protein sequence ID" value="MEJ8826315.1"/>
    <property type="molecule type" value="Genomic_DNA"/>
</dbReference>
<evidence type="ECO:0000313" key="2">
    <source>
        <dbReference type="EMBL" id="MEJ8826315.1"/>
    </source>
</evidence>
<name>A0ABU8W8E5_9BURK</name>
<feature type="chain" id="PRO_5047142354" evidence="1">
    <location>
        <begin position="20"/>
        <end position="179"/>
    </location>
</feature>
<feature type="signal peptide" evidence="1">
    <location>
        <begin position="1"/>
        <end position="19"/>
    </location>
</feature>
<keyword evidence="1" id="KW-0732">Signal</keyword>
<sequence length="179" mass="19036">MKKLLPSTVLFLLCGPALAASAADYPPRKPGLWEMTLQTESSGSAKAPVAHTTQQCIDAASDKAMREMGMGMGKEMCSKQEMRAEGSTFVVDSVCTISFGSGASTATTHGVISGDFSSAYKMVMSSSYNPPMMGRTKGETVMEAKWLGPCKAGQKPGDMVMPGGQTMNMLEMMKNQPKK</sequence>
<dbReference type="Proteomes" id="UP001363010">
    <property type="component" value="Unassembled WGS sequence"/>
</dbReference>
<comment type="caution">
    <text evidence="2">The sequence shown here is derived from an EMBL/GenBank/DDBJ whole genome shotgun (WGS) entry which is preliminary data.</text>
</comment>
<gene>
    <name evidence="2" type="ORF">WKW80_30555</name>
</gene>
<evidence type="ECO:0000256" key="1">
    <source>
        <dbReference type="SAM" id="SignalP"/>
    </source>
</evidence>
<keyword evidence="3" id="KW-1185">Reference proteome</keyword>
<reference evidence="2 3" key="1">
    <citation type="submission" date="2024-03" db="EMBL/GenBank/DDBJ databases">
        <title>Novel species of the genus Variovorax.</title>
        <authorList>
            <person name="Liu Q."/>
            <person name="Xin Y.-H."/>
        </authorList>
    </citation>
    <scope>NUCLEOTIDE SEQUENCE [LARGE SCALE GENOMIC DNA]</scope>
    <source>
        <strain evidence="2 3">KACC 18501</strain>
    </source>
</reference>
<proteinExistence type="predicted"/>
<protein>
    <submittedName>
        <fullName evidence="2">DUF3617 family protein</fullName>
    </submittedName>
</protein>
<dbReference type="RefSeq" id="WP_340367354.1">
    <property type="nucleotide sequence ID" value="NZ_JBBKZV010000032.1"/>
</dbReference>
<dbReference type="InterPro" id="IPR022061">
    <property type="entry name" value="DUF3617"/>
</dbReference>